<dbReference type="PANTHER" id="PTHR21060:SF21">
    <property type="entry name" value="ACETATE KINASE"/>
    <property type="match status" value="1"/>
</dbReference>
<evidence type="ECO:0000256" key="9">
    <source>
        <dbReference type="HAMAP-Rule" id="MF_00020"/>
    </source>
</evidence>
<evidence type="ECO:0000256" key="7">
    <source>
        <dbReference type="ARBA" id="ARBA00022840"/>
    </source>
</evidence>
<dbReference type="GO" id="GO:0005829">
    <property type="term" value="C:cytosol"/>
    <property type="evidence" value="ECO:0007669"/>
    <property type="project" value="TreeGrafter"/>
</dbReference>
<organism evidence="11">
    <name type="scientific">Ectopseudomonas oleovorans</name>
    <name type="common">Pseudomonas oleovorans</name>
    <dbReference type="NCBI Taxonomy" id="301"/>
    <lineage>
        <taxon>Bacteria</taxon>
        <taxon>Pseudomonadati</taxon>
        <taxon>Pseudomonadota</taxon>
        <taxon>Gammaproteobacteria</taxon>
        <taxon>Pseudomonadales</taxon>
        <taxon>Pseudomonadaceae</taxon>
        <taxon>Ectopseudomonas</taxon>
    </lineage>
</organism>
<dbReference type="Gene3D" id="3.30.420.40">
    <property type="match status" value="2"/>
</dbReference>
<feature type="binding site" evidence="9">
    <location>
        <position position="381"/>
    </location>
    <ligand>
        <name>Mg(2+)</name>
        <dbReference type="ChEBI" id="CHEBI:18420"/>
    </ligand>
</feature>
<evidence type="ECO:0000256" key="8">
    <source>
        <dbReference type="ARBA" id="ARBA00022842"/>
    </source>
</evidence>
<dbReference type="HAMAP" id="MF_00020">
    <property type="entry name" value="Acetate_kinase"/>
    <property type="match status" value="1"/>
</dbReference>
<dbReference type="InterPro" id="IPR043129">
    <property type="entry name" value="ATPase_NBD"/>
</dbReference>
<comment type="catalytic activity">
    <reaction evidence="9">
        <text>acetate + ATP = acetyl phosphate + ADP</text>
        <dbReference type="Rhea" id="RHEA:11352"/>
        <dbReference type="ChEBI" id="CHEBI:22191"/>
        <dbReference type="ChEBI" id="CHEBI:30089"/>
        <dbReference type="ChEBI" id="CHEBI:30616"/>
        <dbReference type="ChEBI" id="CHEBI:456216"/>
        <dbReference type="EC" id="2.7.2.1"/>
    </reaction>
</comment>
<dbReference type="AlphaFoldDB" id="A0A653B123"/>
<feature type="binding site" evidence="9">
    <location>
        <begin position="327"/>
        <end position="331"/>
    </location>
    <ligand>
        <name>ATP</name>
        <dbReference type="ChEBI" id="CHEBI:30616"/>
    </ligand>
</feature>
<dbReference type="GO" id="GO:0006083">
    <property type="term" value="P:acetate metabolic process"/>
    <property type="evidence" value="ECO:0007669"/>
    <property type="project" value="TreeGrafter"/>
</dbReference>
<proteinExistence type="inferred from homology"/>
<name>A0A653B123_ECTOL</name>
<evidence type="ECO:0000256" key="3">
    <source>
        <dbReference type="ARBA" id="ARBA00022679"/>
    </source>
</evidence>
<dbReference type="EMBL" id="LR130779">
    <property type="protein sequence ID" value="VDN62334.1"/>
    <property type="molecule type" value="Genomic_DNA"/>
</dbReference>
<dbReference type="GO" id="GO:0008776">
    <property type="term" value="F:acetate kinase activity"/>
    <property type="evidence" value="ECO:0007669"/>
    <property type="project" value="UniProtKB-UniRule"/>
</dbReference>
<evidence type="ECO:0000256" key="10">
    <source>
        <dbReference type="RuleBase" id="RU003835"/>
    </source>
</evidence>
<evidence type="ECO:0000313" key="11">
    <source>
        <dbReference type="EMBL" id="VDN62334.1"/>
    </source>
</evidence>
<feature type="binding site" evidence="9">
    <location>
        <begin position="204"/>
        <end position="208"/>
    </location>
    <ligand>
        <name>ATP</name>
        <dbReference type="ChEBI" id="CHEBI:30616"/>
    </ligand>
</feature>
<dbReference type="CDD" id="cd24010">
    <property type="entry name" value="ASKHA_NBD_AcK_PK"/>
    <property type="match status" value="1"/>
</dbReference>
<feature type="site" description="Transition state stabilizer" evidence="9">
    <location>
        <position position="176"/>
    </location>
</feature>
<dbReference type="GO" id="GO:0005524">
    <property type="term" value="F:ATP binding"/>
    <property type="evidence" value="ECO:0007669"/>
    <property type="project" value="UniProtKB-KW"/>
</dbReference>
<comment type="pathway">
    <text evidence="9">Metabolic intermediate biosynthesis; acetyl-CoA biosynthesis; acetyl-CoA from acetate: step 1/2.</text>
</comment>
<dbReference type="PANTHER" id="PTHR21060">
    <property type="entry name" value="ACETATE KINASE"/>
    <property type="match status" value="1"/>
</dbReference>
<comment type="function">
    <text evidence="9">Catalyzes the formation of acetyl phosphate from acetate and ATP. Can also catalyze the reverse reaction.</text>
</comment>
<feature type="binding site" evidence="9">
    <location>
        <position position="10"/>
    </location>
    <ligand>
        <name>Mg(2+)</name>
        <dbReference type="ChEBI" id="CHEBI:18420"/>
    </ligand>
</feature>
<evidence type="ECO:0000256" key="1">
    <source>
        <dbReference type="ARBA" id="ARBA00008748"/>
    </source>
</evidence>
<comment type="subunit">
    <text evidence="9">Homodimer.</text>
</comment>
<gene>
    <name evidence="9 11" type="primary">ackA</name>
    <name evidence="11" type="ORF">POT9AD_1347</name>
</gene>
<feature type="binding site" evidence="9">
    <location>
        <begin position="279"/>
        <end position="281"/>
    </location>
    <ligand>
        <name>ATP</name>
        <dbReference type="ChEBI" id="CHEBI:30616"/>
    </ligand>
</feature>
<comment type="cofactor">
    <cofactor evidence="9">
        <name>Mg(2+)</name>
        <dbReference type="ChEBI" id="CHEBI:18420"/>
    </cofactor>
    <cofactor evidence="9">
        <name>Mn(2+)</name>
        <dbReference type="ChEBI" id="CHEBI:29035"/>
    </cofactor>
    <text evidence="9">Mg(2+). Can also accept Mn(2+).</text>
</comment>
<dbReference type="UniPathway" id="UPA00340">
    <property type="reaction ID" value="UER00458"/>
</dbReference>
<feature type="active site" description="Proton donor/acceptor" evidence="9">
    <location>
        <position position="144"/>
    </location>
</feature>
<keyword evidence="4 9" id="KW-0479">Metal-binding</keyword>
<reference evidence="11" key="1">
    <citation type="submission" date="2018-11" db="EMBL/GenBank/DDBJ databases">
        <authorList>
            <consortium name="Genoscope - CEA"/>
            <person name="William W."/>
        </authorList>
    </citation>
    <scope>NUCLEOTIDE SEQUENCE [LARGE SCALE GENOMIC DNA]</scope>
    <source>
        <strain evidence="11">T9AD</strain>
    </source>
</reference>
<keyword evidence="3 9" id="KW-0808">Transferase</keyword>
<dbReference type="InterPro" id="IPR000890">
    <property type="entry name" value="Aliphatic_acid_kin_short-chain"/>
</dbReference>
<dbReference type="GO" id="GO:0000287">
    <property type="term" value="F:magnesium ion binding"/>
    <property type="evidence" value="ECO:0007669"/>
    <property type="project" value="UniProtKB-UniRule"/>
</dbReference>
<dbReference type="NCBIfam" id="TIGR00016">
    <property type="entry name" value="ackA"/>
    <property type="match status" value="1"/>
</dbReference>
<feature type="binding site" evidence="9">
    <location>
        <position position="87"/>
    </location>
    <ligand>
        <name>substrate</name>
    </ligand>
</feature>
<keyword evidence="7 9" id="KW-0067">ATP-binding</keyword>
<dbReference type="EC" id="2.7.2.1" evidence="9"/>
<sequence length="394" mass="42108">MSARNILVINCGSSSIKFALVNEAQETFILSGLAERLGSPEAVLHWRLGEHKDSLALPGADHRQALSHLLPIVQQAAAGALHGIGHRVVHGGEHFSGASRLDASSLHSIRQIAPLAPLHNPANLQGIEAAMKLFPDLIQVAVFDTAFHQTLPEHAFRYAVPQALYAEHGVRRYGFHGTSHRYVSQKAAQMSGLAVEASSWLVAHLGNGSSTCAVENGLSRDTSMGLTPLEGLVMGTRSGDVDPNLHSHLARTLGWSLEQIDAMLNHDSGLLGLSGLSNDMRTLELAREEGHPGATLAIEVFCYRLAKSLAAMSCALQRLDGVVFTGGIGENSALIRRKTLDHLGLLGLKLDEQANARCIRGIAGAIHAPGHPRVLVVPTNEERQIALDTLALLD</sequence>
<dbReference type="Pfam" id="PF00871">
    <property type="entry name" value="Acetate_kinase"/>
    <property type="match status" value="1"/>
</dbReference>
<dbReference type="GO" id="GO:0006085">
    <property type="term" value="P:acetyl-CoA biosynthetic process"/>
    <property type="evidence" value="ECO:0007669"/>
    <property type="project" value="UniProtKB-UniRule"/>
</dbReference>
<dbReference type="OrthoDB" id="9802453at2"/>
<dbReference type="PROSITE" id="PS01075">
    <property type="entry name" value="ACETATE_KINASE_1"/>
    <property type="match status" value="1"/>
</dbReference>
<comment type="similarity">
    <text evidence="1 9 10">Belongs to the acetokinase family.</text>
</comment>
<evidence type="ECO:0000256" key="5">
    <source>
        <dbReference type="ARBA" id="ARBA00022741"/>
    </source>
</evidence>
<evidence type="ECO:0000256" key="2">
    <source>
        <dbReference type="ARBA" id="ARBA00022490"/>
    </source>
</evidence>
<dbReference type="PIRSF" id="PIRSF000722">
    <property type="entry name" value="Acetate_prop_kin"/>
    <property type="match status" value="1"/>
</dbReference>
<feature type="site" description="Transition state stabilizer" evidence="9">
    <location>
        <position position="237"/>
    </location>
</feature>
<keyword evidence="2 9" id="KW-0963">Cytoplasm</keyword>
<keyword evidence="5 9" id="KW-0547">Nucleotide-binding</keyword>
<accession>A0A653B123</accession>
<evidence type="ECO:0000256" key="4">
    <source>
        <dbReference type="ARBA" id="ARBA00022723"/>
    </source>
</evidence>
<protein>
    <recommendedName>
        <fullName evidence="9">Acetate kinase</fullName>
        <ecNumber evidence="9">2.7.2.1</ecNumber>
    </recommendedName>
    <alternativeName>
        <fullName evidence="9">Acetokinase</fullName>
    </alternativeName>
</protein>
<comment type="subcellular location">
    <subcellularLocation>
        <location evidence="9">Cytoplasm</location>
    </subcellularLocation>
</comment>
<dbReference type="PRINTS" id="PR00471">
    <property type="entry name" value="ACETATEKNASE"/>
</dbReference>
<feature type="binding site" evidence="9">
    <location>
        <position position="17"/>
    </location>
    <ligand>
        <name>ATP</name>
        <dbReference type="ChEBI" id="CHEBI:30616"/>
    </ligand>
</feature>
<keyword evidence="6 9" id="KW-0418">Kinase</keyword>
<keyword evidence="8 9" id="KW-0460">Magnesium</keyword>
<dbReference type="InterPro" id="IPR004372">
    <property type="entry name" value="Ac/propionate_kinase"/>
</dbReference>
<evidence type="ECO:0000256" key="6">
    <source>
        <dbReference type="ARBA" id="ARBA00022777"/>
    </source>
</evidence>
<dbReference type="InterPro" id="IPR023865">
    <property type="entry name" value="Aliphatic_acid_kinase_CS"/>
</dbReference>
<dbReference type="SUPFAM" id="SSF53067">
    <property type="entry name" value="Actin-like ATPase domain"/>
    <property type="match status" value="2"/>
</dbReference>